<reference evidence="2 3" key="1">
    <citation type="submission" date="2011-05" db="EMBL/GenBank/DDBJ databases">
        <title>Complete sequence of Isoptericola variabilis 225.</title>
        <authorList>
            <consortium name="US DOE Joint Genome Institute"/>
            <person name="Lucas S."/>
            <person name="Han J."/>
            <person name="Lapidus A."/>
            <person name="Cheng J.-F."/>
            <person name="Goodwin L."/>
            <person name="Pitluck S."/>
            <person name="Peters L."/>
            <person name="Mikhailova N."/>
            <person name="Zeytun A."/>
            <person name="Han C."/>
            <person name="Tapia R."/>
            <person name="Land M."/>
            <person name="Hauser L."/>
            <person name="Kyrpides N."/>
            <person name="Ivanova N."/>
            <person name="Pagani I."/>
            <person name="Siebers A."/>
            <person name="Allgaier M."/>
            <person name="Thelen M."/>
            <person name="Hugenholtz P."/>
            <person name="Gladden J."/>
            <person name="Woyke T."/>
        </authorList>
    </citation>
    <scope>NUCLEOTIDE SEQUENCE [LARGE SCALE GENOMIC DNA]</scope>
    <source>
        <strain evidence="3">225</strain>
    </source>
</reference>
<gene>
    <name evidence="2" type="ordered locus">Isova_1594</name>
</gene>
<dbReference type="RefSeq" id="WP_013838739.1">
    <property type="nucleotide sequence ID" value="NC_015588.1"/>
</dbReference>
<dbReference type="eggNOG" id="COG1476">
    <property type="taxonomic scope" value="Bacteria"/>
</dbReference>
<dbReference type="InterPro" id="IPR010982">
    <property type="entry name" value="Lambda_DNA-bd_dom_sf"/>
</dbReference>
<dbReference type="Gene3D" id="1.10.260.40">
    <property type="entry name" value="lambda repressor-like DNA-binding domains"/>
    <property type="match status" value="1"/>
</dbReference>
<dbReference type="HOGENOM" id="CLU_066192_47_3_11"/>
<protein>
    <submittedName>
        <fullName evidence="2">Helix-turn-helix domain protein</fullName>
    </submittedName>
</protein>
<sequence>MAQRWTLARSSRDVGRFVQQARRRRGLSQAALADELGLTRQYVSEVESGADNLYITRLFEIFDELGIDVRLEERGADGKG</sequence>
<proteinExistence type="predicted"/>
<dbReference type="STRING" id="743718.Isova_1594"/>
<dbReference type="KEGG" id="iva:Isova_1594"/>
<keyword evidence="3" id="KW-1185">Reference proteome</keyword>
<feature type="domain" description="HTH cro/C1-type" evidence="1">
    <location>
        <begin position="18"/>
        <end position="74"/>
    </location>
</feature>
<dbReference type="SMART" id="SM00530">
    <property type="entry name" value="HTH_XRE"/>
    <property type="match status" value="1"/>
</dbReference>
<dbReference type="Proteomes" id="UP000009236">
    <property type="component" value="Chromosome"/>
</dbReference>
<dbReference type="SUPFAM" id="SSF47413">
    <property type="entry name" value="lambda repressor-like DNA-binding domains"/>
    <property type="match status" value="1"/>
</dbReference>
<organism evidence="3">
    <name type="scientific">Isoptericola variabilis (strain 225)</name>
    <dbReference type="NCBI Taxonomy" id="743718"/>
    <lineage>
        <taxon>Bacteria</taxon>
        <taxon>Bacillati</taxon>
        <taxon>Actinomycetota</taxon>
        <taxon>Actinomycetes</taxon>
        <taxon>Micrococcales</taxon>
        <taxon>Promicromonosporaceae</taxon>
        <taxon>Isoptericola</taxon>
    </lineage>
</organism>
<dbReference type="AlphaFoldDB" id="F6FV07"/>
<dbReference type="CDD" id="cd00093">
    <property type="entry name" value="HTH_XRE"/>
    <property type="match status" value="1"/>
</dbReference>
<evidence type="ECO:0000259" key="1">
    <source>
        <dbReference type="PROSITE" id="PS50943"/>
    </source>
</evidence>
<evidence type="ECO:0000313" key="2">
    <source>
        <dbReference type="EMBL" id="AEG44347.1"/>
    </source>
</evidence>
<dbReference type="InterPro" id="IPR001387">
    <property type="entry name" value="Cro/C1-type_HTH"/>
</dbReference>
<name>F6FV07_ISOV2</name>
<dbReference type="PROSITE" id="PS50943">
    <property type="entry name" value="HTH_CROC1"/>
    <property type="match status" value="1"/>
</dbReference>
<accession>F6FV07</accession>
<dbReference type="Pfam" id="PF01381">
    <property type="entry name" value="HTH_3"/>
    <property type="match status" value="1"/>
</dbReference>
<dbReference type="GO" id="GO:0003677">
    <property type="term" value="F:DNA binding"/>
    <property type="evidence" value="ECO:0007669"/>
    <property type="project" value="InterPro"/>
</dbReference>
<evidence type="ECO:0000313" key="3">
    <source>
        <dbReference type="Proteomes" id="UP000009236"/>
    </source>
</evidence>
<dbReference type="EMBL" id="CP002810">
    <property type="protein sequence ID" value="AEG44347.1"/>
    <property type="molecule type" value="Genomic_DNA"/>
</dbReference>